<keyword evidence="3" id="KW-1185">Reference proteome</keyword>
<feature type="compositionally biased region" description="Basic and acidic residues" evidence="1">
    <location>
        <begin position="1"/>
        <end position="11"/>
    </location>
</feature>
<dbReference type="eggNOG" id="ENOG502TBGI">
    <property type="taxonomic scope" value="Eukaryota"/>
</dbReference>
<reference evidence="2 3" key="1">
    <citation type="journal article" date="2007" name="Nature">
        <title>Evolution of genes and genomes on the Drosophila phylogeny.</title>
        <authorList>
            <consortium name="Drosophila 12 Genomes Consortium"/>
            <person name="Clark A.G."/>
            <person name="Eisen M.B."/>
            <person name="Smith D.R."/>
            <person name="Bergman C.M."/>
            <person name="Oliver B."/>
            <person name="Markow T.A."/>
            <person name="Kaufman T.C."/>
            <person name="Kellis M."/>
            <person name="Gelbart W."/>
            <person name="Iyer V.N."/>
            <person name="Pollard D.A."/>
            <person name="Sackton T.B."/>
            <person name="Larracuente A.M."/>
            <person name="Singh N.D."/>
            <person name="Abad J.P."/>
            <person name="Abt D.N."/>
            <person name="Adryan B."/>
            <person name="Aguade M."/>
            <person name="Akashi H."/>
            <person name="Anderson W.W."/>
            <person name="Aquadro C.F."/>
            <person name="Ardell D.H."/>
            <person name="Arguello R."/>
            <person name="Artieri C.G."/>
            <person name="Barbash D.A."/>
            <person name="Barker D."/>
            <person name="Barsanti P."/>
            <person name="Batterham P."/>
            <person name="Batzoglou S."/>
            <person name="Begun D."/>
            <person name="Bhutkar A."/>
            <person name="Blanco E."/>
            <person name="Bosak S.A."/>
            <person name="Bradley R.K."/>
            <person name="Brand A.D."/>
            <person name="Brent M.R."/>
            <person name="Brooks A.N."/>
            <person name="Brown R.H."/>
            <person name="Butlin R.K."/>
            <person name="Caggese C."/>
            <person name="Calvi B.R."/>
            <person name="Bernardo de Carvalho A."/>
            <person name="Caspi A."/>
            <person name="Castrezana S."/>
            <person name="Celniker S.E."/>
            <person name="Chang J.L."/>
            <person name="Chapple C."/>
            <person name="Chatterji S."/>
            <person name="Chinwalla A."/>
            <person name="Civetta A."/>
            <person name="Clifton S.W."/>
            <person name="Comeron J.M."/>
            <person name="Costello J.C."/>
            <person name="Coyne J.A."/>
            <person name="Daub J."/>
            <person name="David R.G."/>
            <person name="Delcher A.L."/>
            <person name="Delehaunty K."/>
            <person name="Do C.B."/>
            <person name="Ebling H."/>
            <person name="Edwards K."/>
            <person name="Eickbush T."/>
            <person name="Evans J.D."/>
            <person name="Filipski A."/>
            <person name="Findeiss S."/>
            <person name="Freyhult E."/>
            <person name="Fulton L."/>
            <person name="Fulton R."/>
            <person name="Garcia A.C."/>
            <person name="Gardiner A."/>
            <person name="Garfield D.A."/>
            <person name="Garvin B.E."/>
            <person name="Gibson G."/>
            <person name="Gilbert D."/>
            <person name="Gnerre S."/>
            <person name="Godfrey J."/>
            <person name="Good R."/>
            <person name="Gotea V."/>
            <person name="Gravely B."/>
            <person name="Greenberg A.J."/>
            <person name="Griffiths-Jones S."/>
            <person name="Gross S."/>
            <person name="Guigo R."/>
            <person name="Gustafson E.A."/>
            <person name="Haerty W."/>
            <person name="Hahn M.W."/>
            <person name="Halligan D.L."/>
            <person name="Halpern A.L."/>
            <person name="Halter G.M."/>
            <person name="Han M.V."/>
            <person name="Heger A."/>
            <person name="Hillier L."/>
            <person name="Hinrichs A.S."/>
            <person name="Holmes I."/>
            <person name="Hoskins R.A."/>
            <person name="Hubisz M.J."/>
            <person name="Hultmark D."/>
            <person name="Huntley M.A."/>
            <person name="Jaffe D.B."/>
            <person name="Jagadeeshan S."/>
            <person name="Jeck W.R."/>
            <person name="Johnson J."/>
            <person name="Jones C.D."/>
            <person name="Jordan W.C."/>
            <person name="Karpen G.H."/>
            <person name="Kataoka E."/>
            <person name="Keightley P.D."/>
            <person name="Kheradpour P."/>
            <person name="Kirkness E.F."/>
            <person name="Koerich L.B."/>
            <person name="Kristiansen K."/>
            <person name="Kudrna D."/>
            <person name="Kulathinal R.J."/>
            <person name="Kumar S."/>
            <person name="Kwok R."/>
            <person name="Lander E."/>
            <person name="Langley C.H."/>
            <person name="Lapoint R."/>
            <person name="Lazzaro B.P."/>
            <person name="Lee S.J."/>
            <person name="Levesque L."/>
            <person name="Li R."/>
            <person name="Lin C.F."/>
            <person name="Lin M.F."/>
            <person name="Lindblad-Toh K."/>
            <person name="Llopart A."/>
            <person name="Long M."/>
            <person name="Low L."/>
            <person name="Lozovsky E."/>
            <person name="Lu J."/>
            <person name="Luo M."/>
            <person name="Machado C.A."/>
            <person name="Makalowski W."/>
            <person name="Marzo M."/>
            <person name="Matsuda M."/>
            <person name="Matzkin L."/>
            <person name="McAllister B."/>
            <person name="McBride C.S."/>
            <person name="McKernan B."/>
            <person name="McKernan K."/>
            <person name="Mendez-Lago M."/>
            <person name="Minx P."/>
            <person name="Mollenhauer M.U."/>
            <person name="Montooth K."/>
            <person name="Mount S.M."/>
            <person name="Mu X."/>
            <person name="Myers E."/>
            <person name="Negre B."/>
            <person name="Newfeld S."/>
            <person name="Nielsen R."/>
            <person name="Noor M.A."/>
            <person name="O'Grady P."/>
            <person name="Pachter L."/>
            <person name="Papaceit M."/>
            <person name="Parisi M.J."/>
            <person name="Parisi M."/>
            <person name="Parts L."/>
            <person name="Pedersen J.S."/>
            <person name="Pesole G."/>
            <person name="Phillippy A.M."/>
            <person name="Ponting C.P."/>
            <person name="Pop M."/>
            <person name="Porcelli D."/>
            <person name="Powell J.R."/>
            <person name="Prohaska S."/>
            <person name="Pruitt K."/>
            <person name="Puig M."/>
            <person name="Quesneville H."/>
            <person name="Ram K.R."/>
            <person name="Rand D."/>
            <person name="Rasmussen M.D."/>
            <person name="Reed L.K."/>
            <person name="Reenan R."/>
            <person name="Reily A."/>
            <person name="Remington K.A."/>
            <person name="Rieger T.T."/>
            <person name="Ritchie M.G."/>
            <person name="Robin C."/>
            <person name="Rogers Y.H."/>
            <person name="Rohde C."/>
            <person name="Rozas J."/>
            <person name="Rubenfield M.J."/>
            <person name="Ruiz A."/>
            <person name="Russo S."/>
            <person name="Salzberg S.L."/>
            <person name="Sanchez-Gracia A."/>
            <person name="Saranga D.J."/>
            <person name="Sato H."/>
            <person name="Schaeffer S.W."/>
            <person name="Schatz M.C."/>
            <person name="Schlenke T."/>
            <person name="Schwartz R."/>
            <person name="Segarra C."/>
            <person name="Singh R.S."/>
            <person name="Sirot L."/>
            <person name="Sirota M."/>
            <person name="Sisneros N.B."/>
            <person name="Smith C.D."/>
            <person name="Smith T.F."/>
            <person name="Spieth J."/>
            <person name="Stage D.E."/>
            <person name="Stark A."/>
            <person name="Stephan W."/>
            <person name="Strausberg R.L."/>
            <person name="Strempel S."/>
            <person name="Sturgill D."/>
            <person name="Sutton G."/>
            <person name="Sutton G.G."/>
            <person name="Tao W."/>
            <person name="Teichmann S."/>
            <person name="Tobari Y.N."/>
            <person name="Tomimura Y."/>
            <person name="Tsolas J.M."/>
            <person name="Valente V.L."/>
            <person name="Venter E."/>
            <person name="Venter J.C."/>
            <person name="Vicario S."/>
            <person name="Vieira F.G."/>
            <person name="Vilella A.J."/>
            <person name="Villasante A."/>
            <person name="Walenz B."/>
            <person name="Wang J."/>
            <person name="Wasserman M."/>
            <person name="Watts T."/>
            <person name="Wilson D."/>
            <person name="Wilson R.K."/>
            <person name="Wing R.A."/>
            <person name="Wolfner M.F."/>
            <person name="Wong A."/>
            <person name="Wong G.K."/>
            <person name="Wu C.I."/>
            <person name="Wu G."/>
            <person name="Yamamoto D."/>
            <person name="Yang H.P."/>
            <person name="Yang S.P."/>
            <person name="Yorke J.A."/>
            <person name="Yoshida K."/>
            <person name="Zdobnov E."/>
            <person name="Zhang P."/>
            <person name="Zhang Y."/>
            <person name="Zimin A.V."/>
            <person name="Baldwin J."/>
            <person name="Abdouelleil A."/>
            <person name="Abdulkadir J."/>
            <person name="Abebe A."/>
            <person name="Abera B."/>
            <person name="Abreu J."/>
            <person name="Acer S.C."/>
            <person name="Aftuck L."/>
            <person name="Alexander A."/>
            <person name="An P."/>
            <person name="Anderson E."/>
            <person name="Anderson S."/>
            <person name="Arachi H."/>
            <person name="Azer M."/>
            <person name="Bachantsang P."/>
            <person name="Barry A."/>
            <person name="Bayul T."/>
            <person name="Berlin A."/>
            <person name="Bessette D."/>
            <person name="Bloom T."/>
            <person name="Blye J."/>
            <person name="Boguslavskiy L."/>
            <person name="Bonnet C."/>
            <person name="Boukhgalter B."/>
            <person name="Bourzgui I."/>
            <person name="Brown A."/>
            <person name="Cahill P."/>
            <person name="Channer S."/>
            <person name="Cheshatsang Y."/>
            <person name="Chuda L."/>
            <person name="Citroen M."/>
            <person name="Collymore A."/>
            <person name="Cooke P."/>
            <person name="Costello M."/>
            <person name="D'Aco K."/>
            <person name="Daza R."/>
            <person name="De Haan G."/>
            <person name="DeGray S."/>
            <person name="DeMaso C."/>
            <person name="Dhargay N."/>
            <person name="Dooley K."/>
            <person name="Dooley E."/>
            <person name="Doricent M."/>
            <person name="Dorje P."/>
            <person name="Dorjee K."/>
            <person name="Dupes A."/>
            <person name="Elong R."/>
            <person name="Falk J."/>
            <person name="Farina A."/>
            <person name="Faro S."/>
            <person name="Ferguson D."/>
            <person name="Fisher S."/>
            <person name="Foley C.D."/>
            <person name="Franke A."/>
            <person name="Friedrich D."/>
            <person name="Gadbois L."/>
            <person name="Gearin G."/>
            <person name="Gearin C.R."/>
            <person name="Giannoukos G."/>
            <person name="Goode T."/>
            <person name="Graham J."/>
            <person name="Grandbois E."/>
            <person name="Grewal S."/>
            <person name="Gyaltsen K."/>
            <person name="Hafez N."/>
            <person name="Hagos B."/>
            <person name="Hall J."/>
            <person name="Henson C."/>
            <person name="Hollinger A."/>
            <person name="Honan T."/>
            <person name="Huard M.D."/>
            <person name="Hughes L."/>
            <person name="Hurhula B."/>
            <person name="Husby M.E."/>
            <person name="Kamat A."/>
            <person name="Kanga B."/>
            <person name="Kashin S."/>
            <person name="Khazanovich D."/>
            <person name="Kisner P."/>
            <person name="Lance K."/>
            <person name="Lara M."/>
            <person name="Lee W."/>
            <person name="Lennon N."/>
            <person name="Letendre F."/>
            <person name="LeVine R."/>
            <person name="Lipovsky A."/>
            <person name="Liu X."/>
            <person name="Liu J."/>
            <person name="Liu S."/>
            <person name="Lokyitsang T."/>
            <person name="Lokyitsang Y."/>
            <person name="Lubonja R."/>
            <person name="Lui A."/>
            <person name="MacDonald P."/>
            <person name="Magnisalis V."/>
            <person name="Maru K."/>
            <person name="Matthews C."/>
            <person name="McCusker W."/>
            <person name="McDonough S."/>
            <person name="Mehta T."/>
            <person name="Meldrim J."/>
            <person name="Meneus L."/>
            <person name="Mihai O."/>
            <person name="Mihalev A."/>
            <person name="Mihova T."/>
            <person name="Mittelman R."/>
            <person name="Mlenga V."/>
            <person name="Montmayeur A."/>
            <person name="Mulrain L."/>
            <person name="Navidi A."/>
            <person name="Naylor J."/>
            <person name="Negash T."/>
            <person name="Nguyen T."/>
            <person name="Nguyen N."/>
            <person name="Nicol R."/>
            <person name="Norbu C."/>
            <person name="Norbu N."/>
            <person name="Novod N."/>
            <person name="O'Neill B."/>
            <person name="Osman S."/>
            <person name="Markiewicz E."/>
            <person name="Oyono O.L."/>
            <person name="Patti C."/>
            <person name="Phunkhang P."/>
            <person name="Pierre F."/>
            <person name="Priest M."/>
            <person name="Raghuraman S."/>
            <person name="Rege F."/>
            <person name="Reyes R."/>
            <person name="Rise C."/>
            <person name="Rogov P."/>
            <person name="Ross K."/>
            <person name="Ryan E."/>
            <person name="Settipalli S."/>
            <person name="Shea T."/>
            <person name="Sherpa N."/>
            <person name="Shi L."/>
            <person name="Shih D."/>
            <person name="Sparrow T."/>
            <person name="Spaulding J."/>
            <person name="Stalker J."/>
            <person name="Stange-Thomann N."/>
            <person name="Stavropoulos S."/>
            <person name="Stone C."/>
            <person name="Strader C."/>
            <person name="Tesfaye S."/>
            <person name="Thomson T."/>
            <person name="Thoulutsang Y."/>
            <person name="Thoulutsang D."/>
            <person name="Topham K."/>
            <person name="Topping I."/>
            <person name="Tsamla T."/>
            <person name="Vassiliev H."/>
            <person name="Vo A."/>
            <person name="Wangchuk T."/>
            <person name="Wangdi T."/>
            <person name="Weiand M."/>
            <person name="Wilkinson J."/>
            <person name="Wilson A."/>
            <person name="Yadav S."/>
            <person name="Young G."/>
            <person name="Yu Q."/>
            <person name="Zembek L."/>
            <person name="Zhong D."/>
            <person name="Zimmer A."/>
            <person name="Zwirko Z."/>
            <person name="Jaffe D.B."/>
            <person name="Alvarez P."/>
            <person name="Brockman W."/>
            <person name="Butler J."/>
            <person name="Chin C."/>
            <person name="Gnerre S."/>
            <person name="Grabherr M."/>
            <person name="Kleber M."/>
            <person name="Mauceli E."/>
            <person name="MacCallum I."/>
        </authorList>
    </citation>
    <scope>NUCLEOTIDE SEQUENCE [LARGE SCALE GENOMIC DNA]</scope>
    <source>
        <strain evidence="3">MSH-3 / Tucson 14011-0111.49</strain>
    </source>
</reference>
<dbReference type="OrthoDB" id="10258888at2759"/>
<dbReference type="HOGENOM" id="CLU_124628_0_0_1"/>
<dbReference type="AlphaFoldDB" id="B4G2J8"/>
<protein>
    <submittedName>
        <fullName evidence="2">GL23917</fullName>
    </submittedName>
</protein>
<feature type="compositionally biased region" description="Basic residues" evidence="1">
    <location>
        <begin position="46"/>
        <end position="65"/>
    </location>
</feature>
<gene>
    <name evidence="2" type="primary">Dper\GL23917</name>
    <name evidence="2" type="ORF">Dper_GL23917</name>
</gene>
<evidence type="ECO:0000313" key="2">
    <source>
        <dbReference type="EMBL" id="EDW24043.1"/>
    </source>
</evidence>
<name>B4G2J8_DROPE</name>
<evidence type="ECO:0000313" key="3">
    <source>
        <dbReference type="Proteomes" id="UP000008744"/>
    </source>
</evidence>
<dbReference type="PhylomeDB" id="B4G2J8"/>
<proteinExistence type="predicted"/>
<dbReference type="STRING" id="7234.B4G2J8"/>
<feature type="region of interest" description="Disordered" evidence="1">
    <location>
        <begin position="1"/>
        <end position="87"/>
    </location>
</feature>
<dbReference type="EMBL" id="CH479179">
    <property type="protein sequence ID" value="EDW24043.1"/>
    <property type="molecule type" value="Genomic_DNA"/>
</dbReference>
<dbReference type="Proteomes" id="UP000008744">
    <property type="component" value="Unassembled WGS sequence"/>
</dbReference>
<dbReference type="OMA" id="RPDSTPH"/>
<accession>B4G2J8</accession>
<evidence type="ECO:0000256" key="1">
    <source>
        <dbReference type="SAM" id="MobiDB-lite"/>
    </source>
</evidence>
<sequence>MQKRPKAEVKRVTMSGTGQGQGQGPAKPPRLKAAKKHLQFESPLPRRTRARQQQQQHHHHQKRQQQGHPDKVIAMPSNSQDADTDAAAEVGVDVPETEPVPVVEPGFRQDSVSQSSAIKRRLAEGCSTLMYACQRGDIVQVLAQIRAKVR</sequence>
<organism evidence="3">
    <name type="scientific">Drosophila persimilis</name>
    <name type="common">Fruit fly</name>
    <dbReference type="NCBI Taxonomy" id="7234"/>
    <lineage>
        <taxon>Eukaryota</taxon>
        <taxon>Metazoa</taxon>
        <taxon>Ecdysozoa</taxon>
        <taxon>Arthropoda</taxon>
        <taxon>Hexapoda</taxon>
        <taxon>Insecta</taxon>
        <taxon>Pterygota</taxon>
        <taxon>Neoptera</taxon>
        <taxon>Endopterygota</taxon>
        <taxon>Diptera</taxon>
        <taxon>Brachycera</taxon>
        <taxon>Muscomorpha</taxon>
        <taxon>Ephydroidea</taxon>
        <taxon>Drosophilidae</taxon>
        <taxon>Drosophila</taxon>
        <taxon>Sophophora</taxon>
    </lineage>
</organism>